<sequence>QGFNLFLSSGRADSFLFHSLPRNTLSASQTINSSLPSFPTRNFCFSSRATNITMDEEMINQAGRRLLFEALSMRNSECSVKANWNSSSNASFVSSPHANSDASSDVNSDASSNIDSQTTHEDQKIASVTTRSSRRSLRPATAEWWNGRPQYPCMATLIEMGLAKPEDWFIPPELMANVDSADCHINADSFAMTDSQVARKEHNAEARIKAPPHTPLCQKKTEWWNDRPQYPCMATLVEMGLAKPEDWFIPAELIPSPHPRTTNIDQSDHNADLVSSYDSEPQINVHNLKEPEQRIVDNTFFKEPDTDIEERVSFRD</sequence>
<protein>
    <submittedName>
        <fullName evidence="2">Uncharacterized protein</fullName>
    </submittedName>
</protein>
<accession>A0AAN7ADX0</accession>
<dbReference type="AlphaFoldDB" id="A0AAN7ADX0"/>
<name>A0AAN7ADX0_9PEZI</name>
<keyword evidence="3" id="KW-1185">Reference proteome</keyword>
<feature type="compositionally biased region" description="Low complexity" evidence="1">
    <location>
        <begin position="95"/>
        <end position="116"/>
    </location>
</feature>
<reference evidence="2" key="2">
    <citation type="submission" date="2023-05" db="EMBL/GenBank/DDBJ databases">
        <authorList>
            <consortium name="Lawrence Berkeley National Laboratory"/>
            <person name="Steindorff A."/>
            <person name="Hensen N."/>
            <person name="Bonometti L."/>
            <person name="Westerberg I."/>
            <person name="Brannstrom I.O."/>
            <person name="Guillou S."/>
            <person name="Cros-Aarteil S."/>
            <person name="Calhoun S."/>
            <person name="Haridas S."/>
            <person name="Kuo A."/>
            <person name="Mondo S."/>
            <person name="Pangilinan J."/>
            <person name="Riley R."/>
            <person name="Labutti K."/>
            <person name="Andreopoulos B."/>
            <person name="Lipzen A."/>
            <person name="Chen C."/>
            <person name="Yanf M."/>
            <person name="Daum C."/>
            <person name="Ng V."/>
            <person name="Clum A."/>
            <person name="Ohm R."/>
            <person name="Martin F."/>
            <person name="Silar P."/>
            <person name="Natvig D."/>
            <person name="Lalanne C."/>
            <person name="Gautier V."/>
            <person name="Ament-Velasquez S.L."/>
            <person name="Kruys A."/>
            <person name="Hutchinson M.I."/>
            <person name="Powell A.J."/>
            <person name="Barry K."/>
            <person name="Miller A.N."/>
            <person name="Grigoriev I.V."/>
            <person name="Debuchy R."/>
            <person name="Gladieux P."/>
            <person name="Thoren M.H."/>
            <person name="Johannesson H."/>
        </authorList>
    </citation>
    <scope>NUCLEOTIDE SEQUENCE</scope>
    <source>
        <strain evidence="2">PSN309</strain>
    </source>
</reference>
<evidence type="ECO:0000313" key="2">
    <source>
        <dbReference type="EMBL" id="KAK4182272.1"/>
    </source>
</evidence>
<proteinExistence type="predicted"/>
<feature type="region of interest" description="Disordered" evidence="1">
    <location>
        <begin position="95"/>
        <end position="134"/>
    </location>
</feature>
<dbReference type="Proteomes" id="UP001302126">
    <property type="component" value="Unassembled WGS sequence"/>
</dbReference>
<gene>
    <name evidence="2" type="ORF">QBC35DRAFT_548524</name>
</gene>
<evidence type="ECO:0000313" key="3">
    <source>
        <dbReference type="Proteomes" id="UP001302126"/>
    </source>
</evidence>
<organism evidence="2 3">
    <name type="scientific">Podospora australis</name>
    <dbReference type="NCBI Taxonomy" id="1536484"/>
    <lineage>
        <taxon>Eukaryota</taxon>
        <taxon>Fungi</taxon>
        <taxon>Dikarya</taxon>
        <taxon>Ascomycota</taxon>
        <taxon>Pezizomycotina</taxon>
        <taxon>Sordariomycetes</taxon>
        <taxon>Sordariomycetidae</taxon>
        <taxon>Sordariales</taxon>
        <taxon>Podosporaceae</taxon>
        <taxon>Podospora</taxon>
    </lineage>
</organism>
<comment type="caution">
    <text evidence="2">The sequence shown here is derived from an EMBL/GenBank/DDBJ whole genome shotgun (WGS) entry which is preliminary data.</text>
</comment>
<evidence type="ECO:0000256" key="1">
    <source>
        <dbReference type="SAM" id="MobiDB-lite"/>
    </source>
</evidence>
<reference evidence="2" key="1">
    <citation type="journal article" date="2023" name="Mol. Phylogenet. Evol.">
        <title>Genome-scale phylogeny and comparative genomics of the fungal order Sordariales.</title>
        <authorList>
            <person name="Hensen N."/>
            <person name="Bonometti L."/>
            <person name="Westerberg I."/>
            <person name="Brannstrom I.O."/>
            <person name="Guillou S."/>
            <person name="Cros-Aarteil S."/>
            <person name="Calhoun S."/>
            <person name="Haridas S."/>
            <person name="Kuo A."/>
            <person name="Mondo S."/>
            <person name="Pangilinan J."/>
            <person name="Riley R."/>
            <person name="LaButti K."/>
            <person name="Andreopoulos B."/>
            <person name="Lipzen A."/>
            <person name="Chen C."/>
            <person name="Yan M."/>
            <person name="Daum C."/>
            <person name="Ng V."/>
            <person name="Clum A."/>
            <person name="Steindorff A."/>
            <person name="Ohm R.A."/>
            <person name="Martin F."/>
            <person name="Silar P."/>
            <person name="Natvig D.O."/>
            <person name="Lalanne C."/>
            <person name="Gautier V."/>
            <person name="Ament-Velasquez S.L."/>
            <person name="Kruys A."/>
            <person name="Hutchinson M.I."/>
            <person name="Powell A.J."/>
            <person name="Barry K."/>
            <person name="Miller A.N."/>
            <person name="Grigoriev I.V."/>
            <person name="Debuchy R."/>
            <person name="Gladieux P."/>
            <person name="Hiltunen Thoren M."/>
            <person name="Johannesson H."/>
        </authorList>
    </citation>
    <scope>NUCLEOTIDE SEQUENCE</scope>
    <source>
        <strain evidence="2">PSN309</strain>
    </source>
</reference>
<feature type="non-terminal residue" evidence="2">
    <location>
        <position position="1"/>
    </location>
</feature>
<dbReference type="EMBL" id="MU864694">
    <property type="protein sequence ID" value="KAK4182272.1"/>
    <property type="molecule type" value="Genomic_DNA"/>
</dbReference>